<dbReference type="EMBL" id="GGEC01057987">
    <property type="protein sequence ID" value="MBX38471.1"/>
    <property type="molecule type" value="Transcribed_RNA"/>
</dbReference>
<sequence>MLHLTIKNTISHKGILSQGKLTQHLNYAYKWQTFRGNARSVSKRGKKQNTMDSIFILPAI</sequence>
<proteinExistence type="predicted"/>
<accession>A0A2P2N7L6</accession>
<dbReference type="AlphaFoldDB" id="A0A2P2N7L6"/>
<reference evidence="1" key="1">
    <citation type="submission" date="2018-02" db="EMBL/GenBank/DDBJ databases">
        <title>Rhizophora mucronata_Transcriptome.</title>
        <authorList>
            <person name="Meera S.P."/>
            <person name="Sreeshan A."/>
            <person name="Augustine A."/>
        </authorList>
    </citation>
    <scope>NUCLEOTIDE SEQUENCE</scope>
    <source>
        <tissue evidence="1">Leaf</tissue>
    </source>
</reference>
<organism evidence="1">
    <name type="scientific">Rhizophora mucronata</name>
    <name type="common">Asiatic mangrove</name>
    <dbReference type="NCBI Taxonomy" id="61149"/>
    <lineage>
        <taxon>Eukaryota</taxon>
        <taxon>Viridiplantae</taxon>
        <taxon>Streptophyta</taxon>
        <taxon>Embryophyta</taxon>
        <taxon>Tracheophyta</taxon>
        <taxon>Spermatophyta</taxon>
        <taxon>Magnoliopsida</taxon>
        <taxon>eudicotyledons</taxon>
        <taxon>Gunneridae</taxon>
        <taxon>Pentapetalae</taxon>
        <taxon>rosids</taxon>
        <taxon>fabids</taxon>
        <taxon>Malpighiales</taxon>
        <taxon>Rhizophoraceae</taxon>
        <taxon>Rhizophora</taxon>
    </lineage>
</organism>
<evidence type="ECO:0000313" key="1">
    <source>
        <dbReference type="EMBL" id="MBX38471.1"/>
    </source>
</evidence>
<name>A0A2P2N7L6_RHIMU</name>
<protein>
    <submittedName>
        <fullName evidence="1">Uncharacterized protein</fullName>
    </submittedName>
</protein>